<evidence type="ECO:0008006" key="3">
    <source>
        <dbReference type="Google" id="ProtNLM"/>
    </source>
</evidence>
<keyword evidence="2" id="KW-1185">Reference proteome</keyword>
<comment type="caution">
    <text evidence="1">The sequence shown here is derived from an EMBL/GenBank/DDBJ whole genome shotgun (WGS) entry which is preliminary data.</text>
</comment>
<dbReference type="EMBL" id="SGPJ01000133">
    <property type="protein sequence ID" value="THG98146.1"/>
    <property type="molecule type" value="Genomic_DNA"/>
</dbReference>
<gene>
    <name evidence="1" type="ORF">EW026_g4005</name>
</gene>
<accession>A0A4S4KJM2</accession>
<dbReference type="Proteomes" id="UP000309038">
    <property type="component" value="Unassembled WGS sequence"/>
</dbReference>
<reference evidence="1 2" key="1">
    <citation type="submission" date="2019-02" db="EMBL/GenBank/DDBJ databases">
        <title>Genome sequencing of the rare red list fungi Phlebia centrifuga.</title>
        <authorList>
            <person name="Buettner E."/>
            <person name="Kellner H."/>
        </authorList>
    </citation>
    <scope>NUCLEOTIDE SEQUENCE [LARGE SCALE GENOMIC DNA]</scope>
    <source>
        <strain evidence="1 2">DSM 108282</strain>
    </source>
</reference>
<evidence type="ECO:0000313" key="1">
    <source>
        <dbReference type="EMBL" id="THG98146.1"/>
    </source>
</evidence>
<dbReference type="AlphaFoldDB" id="A0A4S4KJM2"/>
<name>A0A4S4KJM2_9APHY</name>
<proteinExistence type="predicted"/>
<organism evidence="1 2">
    <name type="scientific">Hermanssonia centrifuga</name>
    <dbReference type="NCBI Taxonomy" id="98765"/>
    <lineage>
        <taxon>Eukaryota</taxon>
        <taxon>Fungi</taxon>
        <taxon>Dikarya</taxon>
        <taxon>Basidiomycota</taxon>
        <taxon>Agaricomycotina</taxon>
        <taxon>Agaricomycetes</taxon>
        <taxon>Polyporales</taxon>
        <taxon>Meruliaceae</taxon>
        <taxon>Hermanssonia</taxon>
    </lineage>
</organism>
<sequence length="344" mass="39447">MSVTLPNELTLAILTETWLSRIWPVPHSRWHFYYTTCLVSRSWRSYMLEIVLQYIMVDSNSNIDCDGYIALHRMLSPSLTHHISTPDSSSFPAGNLTYEETRPTLYHFPHLRIDVRRLVRKRDGLWPLLPPNHPFSLYPSVELMIPDSLDLYDFGRIWNKFSRLRFLSLTWELQRDTITIIDDFAYDFVPSYVVKTVETLNIHLRCGYKECLTPKRFVKLLDLLPNVTCLRINVFVFLKDIAAHLPSLKVLILDAPPFYAGRQYPGNIMGWNVAAALRAGLFHGLDSTSPARIIIESGRDKPLGWDPAANACARCGVEFEHRVIYDASEYIETLMMPGGLVGGV</sequence>
<protein>
    <recommendedName>
        <fullName evidence="3">F-box domain-containing protein</fullName>
    </recommendedName>
</protein>
<evidence type="ECO:0000313" key="2">
    <source>
        <dbReference type="Proteomes" id="UP000309038"/>
    </source>
</evidence>